<keyword evidence="1" id="KW-1133">Transmembrane helix</keyword>
<feature type="transmembrane region" description="Helical" evidence="1">
    <location>
        <begin position="129"/>
        <end position="154"/>
    </location>
</feature>
<sequence>TLRTPYMLMVLEANEASGRDNALAAFFSWLTLAGYVVLPGTFTSLQNSQSLKDSESGKRVQRTVNNLPLLPLACICCVTGIVGQLWVGWQWRKNYIWLVSRICWPGTLHSTIGLITTLISVYTTQGRHWSVTAIFAITTIGVYMAANVGALAYYNRRLEKTKTPHDRNLSR</sequence>
<proteinExistence type="predicted"/>
<feature type="transmembrane region" description="Helical" evidence="1">
    <location>
        <begin position="101"/>
        <end position="123"/>
    </location>
</feature>
<feature type="non-terminal residue" evidence="2">
    <location>
        <position position="1"/>
    </location>
</feature>
<feature type="transmembrane region" description="Helical" evidence="1">
    <location>
        <begin position="69"/>
        <end position="89"/>
    </location>
</feature>
<dbReference type="AlphaFoldDB" id="A0A6A6P4C6"/>
<evidence type="ECO:0000313" key="3">
    <source>
        <dbReference type="Proteomes" id="UP000799766"/>
    </source>
</evidence>
<organism evidence="2 3">
    <name type="scientific">Lineolata rhizophorae</name>
    <dbReference type="NCBI Taxonomy" id="578093"/>
    <lineage>
        <taxon>Eukaryota</taxon>
        <taxon>Fungi</taxon>
        <taxon>Dikarya</taxon>
        <taxon>Ascomycota</taxon>
        <taxon>Pezizomycotina</taxon>
        <taxon>Dothideomycetes</taxon>
        <taxon>Dothideomycetes incertae sedis</taxon>
        <taxon>Lineolatales</taxon>
        <taxon>Lineolataceae</taxon>
        <taxon>Lineolata</taxon>
    </lineage>
</organism>
<dbReference type="EMBL" id="MU001677">
    <property type="protein sequence ID" value="KAF2458846.1"/>
    <property type="molecule type" value="Genomic_DNA"/>
</dbReference>
<keyword evidence="3" id="KW-1185">Reference proteome</keyword>
<accession>A0A6A6P4C6</accession>
<feature type="non-terminal residue" evidence="2">
    <location>
        <position position="171"/>
    </location>
</feature>
<reference evidence="2" key="1">
    <citation type="journal article" date="2020" name="Stud. Mycol.">
        <title>101 Dothideomycetes genomes: a test case for predicting lifestyles and emergence of pathogens.</title>
        <authorList>
            <person name="Haridas S."/>
            <person name="Albert R."/>
            <person name="Binder M."/>
            <person name="Bloem J."/>
            <person name="Labutti K."/>
            <person name="Salamov A."/>
            <person name="Andreopoulos B."/>
            <person name="Baker S."/>
            <person name="Barry K."/>
            <person name="Bills G."/>
            <person name="Bluhm B."/>
            <person name="Cannon C."/>
            <person name="Castanera R."/>
            <person name="Culley D."/>
            <person name="Daum C."/>
            <person name="Ezra D."/>
            <person name="Gonzalez J."/>
            <person name="Henrissat B."/>
            <person name="Kuo A."/>
            <person name="Liang C."/>
            <person name="Lipzen A."/>
            <person name="Lutzoni F."/>
            <person name="Magnuson J."/>
            <person name="Mondo S."/>
            <person name="Nolan M."/>
            <person name="Ohm R."/>
            <person name="Pangilinan J."/>
            <person name="Park H.-J."/>
            <person name="Ramirez L."/>
            <person name="Alfaro M."/>
            <person name="Sun H."/>
            <person name="Tritt A."/>
            <person name="Yoshinaga Y."/>
            <person name="Zwiers L.-H."/>
            <person name="Turgeon B."/>
            <person name="Goodwin S."/>
            <person name="Spatafora J."/>
            <person name="Crous P."/>
            <person name="Grigoriev I."/>
        </authorList>
    </citation>
    <scope>NUCLEOTIDE SEQUENCE</scope>
    <source>
        <strain evidence="2">ATCC 16933</strain>
    </source>
</reference>
<evidence type="ECO:0000256" key="1">
    <source>
        <dbReference type="SAM" id="Phobius"/>
    </source>
</evidence>
<evidence type="ECO:0000313" key="2">
    <source>
        <dbReference type="EMBL" id="KAF2458846.1"/>
    </source>
</evidence>
<gene>
    <name evidence="2" type="ORF">BDY21DRAFT_264132</name>
</gene>
<dbReference type="Proteomes" id="UP000799766">
    <property type="component" value="Unassembled WGS sequence"/>
</dbReference>
<keyword evidence="1" id="KW-0472">Membrane</keyword>
<dbReference type="OrthoDB" id="3254104at2759"/>
<keyword evidence="1" id="KW-0812">Transmembrane</keyword>
<protein>
    <submittedName>
        <fullName evidence="2">Uncharacterized protein</fullName>
    </submittedName>
</protein>
<name>A0A6A6P4C6_9PEZI</name>
<feature type="transmembrane region" description="Helical" evidence="1">
    <location>
        <begin position="21"/>
        <end position="38"/>
    </location>
</feature>